<accession>A0A562HZ29</accession>
<reference evidence="1 2" key="1">
    <citation type="submission" date="2019-07" db="EMBL/GenBank/DDBJ databases">
        <title>Genomic Encyclopedia of Type Strains, Phase I: the one thousand microbial genomes (KMG-I) project.</title>
        <authorList>
            <person name="Kyrpides N."/>
        </authorList>
    </citation>
    <scope>NUCLEOTIDE SEQUENCE [LARGE SCALE GENOMIC DNA]</scope>
    <source>
        <strain evidence="1 2">DSM 375</strain>
    </source>
</reference>
<dbReference type="AlphaFoldDB" id="A0A562HZ29"/>
<dbReference type="NCBIfam" id="TIGR04255">
    <property type="entry name" value="sporadTIGR04255"/>
    <property type="match status" value="1"/>
</dbReference>
<proteinExistence type="predicted"/>
<name>A0A562HZ29_9GAMM</name>
<evidence type="ECO:0000313" key="1">
    <source>
        <dbReference type="EMBL" id="TWH64001.1"/>
    </source>
</evidence>
<dbReference type="RefSeq" id="WP_144572990.1">
    <property type="nucleotide sequence ID" value="NZ_VLKG01000014.1"/>
</dbReference>
<gene>
    <name evidence="1" type="ORF">LX59_02825</name>
</gene>
<keyword evidence="2" id="KW-1185">Reference proteome</keyword>
<dbReference type="Proteomes" id="UP000319627">
    <property type="component" value="Unassembled WGS sequence"/>
</dbReference>
<dbReference type="OrthoDB" id="9128512at2"/>
<dbReference type="InterPro" id="IPR026349">
    <property type="entry name" value="CHP04255"/>
</dbReference>
<evidence type="ECO:0000313" key="2">
    <source>
        <dbReference type="Proteomes" id="UP000319627"/>
    </source>
</evidence>
<comment type="caution">
    <text evidence="1">The sequence shown here is derived from an EMBL/GenBank/DDBJ whole genome shotgun (WGS) entry which is preliminary data.</text>
</comment>
<organism evidence="1 2">
    <name type="scientific">Azomonas agilis</name>
    <dbReference type="NCBI Taxonomy" id="116849"/>
    <lineage>
        <taxon>Bacteria</taxon>
        <taxon>Pseudomonadati</taxon>
        <taxon>Pseudomonadota</taxon>
        <taxon>Gammaproteobacteria</taxon>
        <taxon>Pseudomonadales</taxon>
        <taxon>Pseudomonadaceae</taxon>
        <taxon>Azomonas</taxon>
    </lineage>
</organism>
<sequence length="278" mass="31443">MTDREGVLARAPLIYAFSVVRFSPILKLPQLIPNIHQAIRDRLPGLFQMVKSMQPSVIQGSEPNSWAFLDRNAEYACVLGMDHLILQSTNYLHFSSHLDLFRECLTALTTQAGGLDVAGVGMRYIDRIEPLDGETLADYLPDTLLPLKCELLEEREAKALLGVSTTTYQLDPEFLHIRCWRQTGMWIPDDLAEPAMVFEIAKQTRQPSKPFSQQQSAFVPVSENGALLDTDAYWPMPMTERLGTEEICSMLDKLHQTANFAFRAVAKDHAFEVWGRSR</sequence>
<dbReference type="EMBL" id="VLKG01000014">
    <property type="protein sequence ID" value="TWH64001.1"/>
    <property type="molecule type" value="Genomic_DNA"/>
</dbReference>
<protein>
    <submittedName>
        <fullName evidence="1">Uncharacterized protein (TIGR04255 family)</fullName>
    </submittedName>
</protein>